<dbReference type="Pfam" id="PF13520">
    <property type="entry name" value="AA_permease_2"/>
    <property type="match status" value="1"/>
</dbReference>
<evidence type="ECO:0000256" key="4">
    <source>
        <dbReference type="ARBA" id="ARBA00022989"/>
    </source>
</evidence>
<feature type="transmembrane region" description="Helical" evidence="7">
    <location>
        <begin position="401"/>
        <end position="418"/>
    </location>
</feature>
<keyword evidence="5 7" id="KW-0472">Membrane</keyword>
<reference evidence="8 9" key="1">
    <citation type="submission" date="2018-11" db="EMBL/GenBank/DDBJ databases">
        <title>Complete genome sequencing of the Actinobacteria Serinibacter sp. K3-2.</title>
        <authorList>
            <person name="Rakitin A.L."/>
            <person name="Beletsky A.V."/>
            <person name="Mardanov A.V."/>
            <person name="Ravin N.V."/>
            <person name="Gromova A.S."/>
            <person name="Filippova S.N."/>
            <person name="Gal'Chenko V.F."/>
        </authorList>
    </citation>
    <scope>NUCLEOTIDE SEQUENCE [LARGE SCALE GENOMIC DNA]</scope>
    <source>
        <strain evidence="8 9">K3-2</strain>
    </source>
</reference>
<comment type="caution">
    <text evidence="8">The sequence shown here is derived from an EMBL/GenBank/DDBJ whole genome shotgun (WGS) entry which is preliminary data.</text>
</comment>
<protein>
    <submittedName>
        <fullName evidence="8">Amino acid transporter</fullName>
    </submittedName>
</protein>
<keyword evidence="2" id="KW-1003">Cell membrane</keyword>
<evidence type="ECO:0000313" key="8">
    <source>
        <dbReference type="EMBL" id="TGO06095.1"/>
    </source>
</evidence>
<dbReference type="AlphaFoldDB" id="A0A4Z1E279"/>
<keyword evidence="4 7" id="KW-1133">Transmembrane helix</keyword>
<dbReference type="PIRSF" id="PIRSF006060">
    <property type="entry name" value="AA_transporter"/>
    <property type="match status" value="1"/>
</dbReference>
<dbReference type="PANTHER" id="PTHR42770">
    <property type="entry name" value="AMINO ACID TRANSPORTER-RELATED"/>
    <property type="match status" value="1"/>
</dbReference>
<feature type="transmembrane region" description="Helical" evidence="7">
    <location>
        <begin position="243"/>
        <end position="270"/>
    </location>
</feature>
<feature type="transmembrane region" description="Helical" evidence="7">
    <location>
        <begin position="370"/>
        <end position="389"/>
    </location>
</feature>
<feature type="transmembrane region" description="Helical" evidence="7">
    <location>
        <begin position="28"/>
        <end position="50"/>
    </location>
</feature>
<gene>
    <name evidence="8" type="ORF">SERN_0287</name>
</gene>
<accession>A0A4Z1E279</accession>
<feature type="transmembrane region" description="Helical" evidence="7">
    <location>
        <begin position="343"/>
        <end position="364"/>
    </location>
</feature>
<evidence type="ECO:0000256" key="5">
    <source>
        <dbReference type="ARBA" id="ARBA00023136"/>
    </source>
</evidence>
<evidence type="ECO:0000256" key="6">
    <source>
        <dbReference type="SAM" id="MobiDB-lite"/>
    </source>
</evidence>
<feature type="region of interest" description="Disordered" evidence="6">
    <location>
        <begin position="1"/>
        <end position="21"/>
    </location>
</feature>
<dbReference type="PANTHER" id="PTHR42770:SF11">
    <property type="entry name" value="INNER MEMBRANE TRANSPORT PROTEIN YBAT"/>
    <property type="match status" value="1"/>
</dbReference>
<evidence type="ECO:0000313" key="9">
    <source>
        <dbReference type="Proteomes" id="UP000297318"/>
    </source>
</evidence>
<sequence length="453" mass="46596">MSEPSAGSGTTTTTGDGAARSSGGLKKVITGPLLFAFIVGDTLGAGIYTLVGTMATDVGGVIWLPLLIALVVALLTAGTYAELITKYPHAGGAARFAERAFGKPYVAFIVGFLMLSSGITTAAALANAFSGDYFTALVDVNPQIVAVVFIVVLTLVNLRGVKESLTANLVASVIEVSGLVIVITVASMFFFGGGGDASRLVTFAEGVPPVQGAFAASVVAFFSFLGFEAAANMAEEVRNPSKVYPRALFGALITAAVVYLGIAVGAAIVLPADELASSSGPLLDVVQATGIGVPTWLFSLIALVAIANGGLLFMVMASRVGFGLAEAGLLPRAFGRVLPKRGTPWVSIIVVGAATIGLSFLGNVGTLAETTVLLLLLVFISANVSVLVLKKDKVEHEHFSIPRVVPVLAIITSIVLLFQQSGVVWLGALGYAVIGSLLYLAARYARRREVSSS</sequence>
<dbReference type="InterPro" id="IPR050367">
    <property type="entry name" value="APC_superfamily"/>
</dbReference>
<dbReference type="GO" id="GO:0022857">
    <property type="term" value="F:transmembrane transporter activity"/>
    <property type="evidence" value="ECO:0007669"/>
    <property type="project" value="InterPro"/>
</dbReference>
<dbReference type="Proteomes" id="UP000297318">
    <property type="component" value="Unassembled WGS sequence"/>
</dbReference>
<dbReference type="Gene3D" id="1.20.1740.10">
    <property type="entry name" value="Amino acid/polyamine transporter I"/>
    <property type="match status" value="1"/>
</dbReference>
<feature type="transmembrane region" description="Helical" evidence="7">
    <location>
        <begin position="140"/>
        <end position="158"/>
    </location>
</feature>
<comment type="subcellular location">
    <subcellularLocation>
        <location evidence="1">Cell membrane</location>
        <topology evidence="1">Multi-pass membrane protein</topology>
    </subcellularLocation>
</comment>
<feature type="transmembrane region" description="Helical" evidence="7">
    <location>
        <begin position="296"/>
        <end position="322"/>
    </location>
</feature>
<keyword evidence="3 7" id="KW-0812">Transmembrane</keyword>
<organism evidence="8 9">
    <name type="scientific">Serinibacter arcticus</name>
    <dbReference type="NCBI Taxonomy" id="1655435"/>
    <lineage>
        <taxon>Bacteria</taxon>
        <taxon>Bacillati</taxon>
        <taxon>Actinomycetota</taxon>
        <taxon>Actinomycetes</taxon>
        <taxon>Micrococcales</taxon>
        <taxon>Beutenbergiaceae</taxon>
        <taxon>Serinibacter</taxon>
    </lineage>
</organism>
<proteinExistence type="predicted"/>
<dbReference type="InterPro" id="IPR002293">
    <property type="entry name" value="AA/rel_permease1"/>
</dbReference>
<dbReference type="EMBL" id="RHPJ01000001">
    <property type="protein sequence ID" value="TGO06095.1"/>
    <property type="molecule type" value="Genomic_DNA"/>
</dbReference>
<feature type="transmembrane region" description="Helical" evidence="7">
    <location>
        <begin position="170"/>
        <end position="192"/>
    </location>
</feature>
<feature type="transmembrane region" description="Helical" evidence="7">
    <location>
        <begin position="62"/>
        <end position="84"/>
    </location>
</feature>
<feature type="transmembrane region" description="Helical" evidence="7">
    <location>
        <begin position="105"/>
        <end position="128"/>
    </location>
</feature>
<evidence type="ECO:0000256" key="1">
    <source>
        <dbReference type="ARBA" id="ARBA00004651"/>
    </source>
</evidence>
<name>A0A4Z1E279_9MICO</name>
<evidence type="ECO:0000256" key="2">
    <source>
        <dbReference type="ARBA" id="ARBA00022475"/>
    </source>
</evidence>
<dbReference type="RefSeq" id="WP_135848355.1">
    <property type="nucleotide sequence ID" value="NZ_RHPJ01000001.1"/>
</dbReference>
<feature type="transmembrane region" description="Helical" evidence="7">
    <location>
        <begin position="212"/>
        <end position="231"/>
    </location>
</feature>
<evidence type="ECO:0000256" key="3">
    <source>
        <dbReference type="ARBA" id="ARBA00022692"/>
    </source>
</evidence>
<keyword evidence="9" id="KW-1185">Reference proteome</keyword>
<dbReference type="OrthoDB" id="4568421at2"/>
<evidence type="ECO:0000256" key="7">
    <source>
        <dbReference type="SAM" id="Phobius"/>
    </source>
</evidence>
<dbReference type="GO" id="GO:0005886">
    <property type="term" value="C:plasma membrane"/>
    <property type="evidence" value="ECO:0007669"/>
    <property type="project" value="UniProtKB-SubCell"/>
</dbReference>
<feature type="transmembrane region" description="Helical" evidence="7">
    <location>
        <begin position="424"/>
        <end position="442"/>
    </location>
</feature>